<dbReference type="CDD" id="cd10519">
    <property type="entry name" value="SET_EZH"/>
    <property type="match status" value="1"/>
</dbReference>
<proteinExistence type="predicted"/>
<dbReference type="InterPro" id="IPR001005">
    <property type="entry name" value="SANT/Myb"/>
</dbReference>
<dbReference type="InterPro" id="IPR046341">
    <property type="entry name" value="SET_dom_sf"/>
</dbReference>
<feature type="domain" description="SET" evidence="2">
    <location>
        <begin position="759"/>
        <end position="932"/>
    </location>
</feature>
<feature type="region of interest" description="Disordered" evidence="1">
    <location>
        <begin position="379"/>
        <end position="424"/>
    </location>
</feature>
<dbReference type="InterPro" id="IPR001214">
    <property type="entry name" value="SET_dom"/>
</dbReference>
<name>A0A4S4D5H7_CAMSN</name>
<feature type="compositionally biased region" description="Basic and acidic residues" evidence="1">
    <location>
        <begin position="943"/>
        <end position="952"/>
    </location>
</feature>
<dbReference type="EMBL" id="SDRB02012469">
    <property type="protein sequence ID" value="THF97624.1"/>
    <property type="molecule type" value="Genomic_DNA"/>
</dbReference>
<dbReference type="GO" id="GO:0046976">
    <property type="term" value="F:histone H3K27 methyltransferase activity"/>
    <property type="evidence" value="ECO:0007669"/>
    <property type="project" value="TreeGrafter"/>
</dbReference>
<dbReference type="SUPFAM" id="SSF82199">
    <property type="entry name" value="SET domain"/>
    <property type="match status" value="1"/>
</dbReference>
<dbReference type="PANTHER" id="PTHR45747:SF14">
    <property type="entry name" value="HISTONE-LYSINE N-METHYLTRANSFERASE EZA1"/>
    <property type="match status" value="1"/>
</dbReference>
<dbReference type="Pfam" id="PF00856">
    <property type="entry name" value="SET"/>
    <property type="match status" value="1"/>
</dbReference>
<dbReference type="Pfam" id="PF25996">
    <property type="entry name" value="HTH_CLF_N"/>
    <property type="match status" value="1"/>
</dbReference>
<dbReference type="STRING" id="542762.A0A4S4D5H7"/>
<dbReference type="Proteomes" id="UP000306102">
    <property type="component" value="Unassembled WGS sequence"/>
</dbReference>
<dbReference type="PROSITE" id="PS50280">
    <property type="entry name" value="SET"/>
    <property type="match status" value="1"/>
</dbReference>
<protein>
    <recommendedName>
        <fullName evidence="2">SET domain-containing protein</fullName>
    </recommendedName>
</protein>
<evidence type="ECO:0000313" key="4">
    <source>
        <dbReference type="Proteomes" id="UP000306102"/>
    </source>
</evidence>
<evidence type="ECO:0000256" key="1">
    <source>
        <dbReference type="SAM" id="MobiDB-lite"/>
    </source>
</evidence>
<dbReference type="PANTHER" id="PTHR45747">
    <property type="entry name" value="HISTONE-LYSINE N-METHYLTRANSFERASE E(Z)"/>
    <property type="match status" value="1"/>
</dbReference>
<organism evidence="3 4">
    <name type="scientific">Camellia sinensis var. sinensis</name>
    <name type="common">China tea</name>
    <dbReference type="NCBI Taxonomy" id="542762"/>
    <lineage>
        <taxon>Eukaryota</taxon>
        <taxon>Viridiplantae</taxon>
        <taxon>Streptophyta</taxon>
        <taxon>Embryophyta</taxon>
        <taxon>Tracheophyta</taxon>
        <taxon>Spermatophyta</taxon>
        <taxon>Magnoliopsida</taxon>
        <taxon>eudicotyledons</taxon>
        <taxon>Gunneridae</taxon>
        <taxon>Pentapetalae</taxon>
        <taxon>asterids</taxon>
        <taxon>Ericales</taxon>
        <taxon>Theaceae</taxon>
        <taxon>Camellia</taxon>
    </lineage>
</organism>
<sequence length="966" mass="106308">MLSLSVLYYVDRNCKQNRQEKLEENRKNLEGHVSLFLSVATSRNDVSVMEANGQGKMLSSRIKTPPCKFSGFAQGSGDKDYTIIHEVVFSTSVKLPHIDKIPPYTTWIFLDRLIVYEFVLQYTTCPNSSQDMAITPTWLRIHDLVVANNLGLAWVARSGYLLWCITARGMIGQPTTAMVAVIASLWGSDCLNQRMAEDQSVVGRRRIYYDPHGSEALICSDSEEEIAEPEEEKREFSEGEDRILWMAFEEHGLNEEVLNIVSQHIGGTTSEIQERCNMLKEKNQVKHEQNFRGCKATGSEKNNLLEKSLSAALDSFDNLFCRRCLVFDCRLHGCSQSLINPIERQSYSSESDDDGNPCSDQCYLRLKVVKDLPESSSVNALRRIENKSSDEEGTTPASPGTEHTVMHNEMGKRKIPKPTNTVPENLTLVSDDIQGSSKKQKRLSAQNAVPVACDGILTAGSSSSGEGRDIEFGAPDKNVLVPTKDEVGILTDPASDKFSRPLGVSGHGIEDSAQYEGKGISHSAEVCVLKESSNSMKGQVKGVLRNSEWKPLEKDLYLKGIEIFGRNSCLIARNLLSGLKTCIEVSSYMYDDGAAMPHGAIDMPSSFSEDNKKVDADFMVGVLLLSSLFTKLQLFGCVRNERCQQGHGYFVEGAEHGSLNILGSLLGIHQCGKELQMGKTSLVSNFNHVDASLCVESNALVYIMELAVKSIVGVPKAAKTGSGDVTVQRVSAEAGNAHALLLDVNVILMFVEIVGLGNDHILLAKSEVAGWGAFLKNPVNKNDYLGEYTGELISHREADKRGKIYDRANSSFLFDLNDQASEIYCTIQASTASVGYKSEADARVACRPYATRCATVVMVVGTLAVIPSRVGEILTLDYVLDAYRKGDKLKFANHSSNPNCYAKVMLVAGDHRVGIFAKDHIDASEELFYDYRYGPDQAPAWARKPEGLKGDDSSISQGRAKKHQSH</sequence>
<dbReference type="InterPro" id="IPR045318">
    <property type="entry name" value="EZH1/2-like"/>
</dbReference>
<dbReference type="GO" id="GO:0005634">
    <property type="term" value="C:nucleus"/>
    <property type="evidence" value="ECO:0007669"/>
    <property type="project" value="TreeGrafter"/>
</dbReference>
<dbReference type="SMART" id="SM00717">
    <property type="entry name" value="SANT"/>
    <property type="match status" value="2"/>
</dbReference>
<dbReference type="AlphaFoldDB" id="A0A4S4D5H7"/>
<dbReference type="GO" id="GO:0003682">
    <property type="term" value="F:chromatin binding"/>
    <property type="evidence" value="ECO:0007669"/>
    <property type="project" value="TreeGrafter"/>
</dbReference>
<dbReference type="GO" id="GO:0031507">
    <property type="term" value="P:heterochromatin formation"/>
    <property type="evidence" value="ECO:0007669"/>
    <property type="project" value="TreeGrafter"/>
</dbReference>
<keyword evidence="4" id="KW-1185">Reference proteome</keyword>
<comment type="caution">
    <text evidence="3">The sequence shown here is derived from an EMBL/GenBank/DDBJ whole genome shotgun (WGS) entry which is preliminary data.</text>
</comment>
<dbReference type="Gene3D" id="2.170.270.10">
    <property type="entry name" value="SET domain"/>
    <property type="match status" value="1"/>
</dbReference>
<evidence type="ECO:0000313" key="3">
    <source>
        <dbReference type="EMBL" id="THF97624.1"/>
    </source>
</evidence>
<gene>
    <name evidence="3" type="ORF">TEA_015689</name>
</gene>
<evidence type="ECO:0000259" key="2">
    <source>
        <dbReference type="PROSITE" id="PS50280"/>
    </source>
</evidence>
<accession>A0A4S4D5H7</accession>
<dbReference type="SMART" id="SM00317">
    <property type="entry name" value="SET"/>
    <property type="match status" value="1"/>
</dbReference>
<reference evidence="3 4" key="1">
    <citation type="journal article" date="2018" name="Proc. Natl. Acad. Sci. U.S.A.">
        <title>Draft genome sequence of Camellia sinensis var. sinensis provides insights into the evolution of the tea genome and tea quality.</title>
        <authorList>
            <person name="Wei C."/>
            <person name="Yang H."/>
            <person name="Wang S."/>
            <person name="Zhao J."/>
            <person name="Liu C."/>
            <person name="Gao L."/>
            <person name="Xia E."/>
            <person name="Lu Y."/>
            <person name="Tai Y."/>
            <person name="She G."/>
            <person name="Sun J."/>
            <person name="Cao H."/>
            <person name="Tong W."/>
            <person name="Gao Q."/>
            <person name="Li Y."/>
            <person name="Deng W."/>
            <person name="Jiang X."/>
            <person name="Wang W."/>
            <person name="Chen Q."/>
            <person name="Zhang S."/>
            <person name="Li H."/>
            <person name="Wu J."/>
            <person name="Wang P."/>
            <person name="Li P."/>
            <person name="Shi C."/>
            <person name="Zheng F."/>
            <person name="Jian J."/>
            <person name="Huang B."/>
            <person name="Shan D."/>
            <person name="Shi M."/>
            <person name="Fang C."/>
            <person name="Yue Y."/>
            <person name="Li F."/>
            <person name="Li D."/>
            <person name="Wei S."/>
            <person name="Han B."/>
            <person name="Jiang C."/>
            <person name="Yin Y."/>
            <person name="Xia T."/>
            <person name="Zhang Z."/>
            <person name="Bennetzen J.L."/>
            <person name="Zhao S."/>
            <person name="Wan X."/>
        </authorList>
    </citation>
    <scope>NUCLEOTIDE SEQUENCE [LARGE SCALE GENOMIC DNA]</scope>
    <source>
        <strain evidence="4">cv. Shuchazao</strain>
        <tissue evidence="3">Leaf</tissue>
    </source>
</reference>
<feature type="region of interest" description="Disordered" evidence="1">
    <location>
        <begin position="939"/>
        <end position="966"/>
    </location>
</feature>
<dbReference type="InterPro" id="IPR058609">
    <property type="entry name" value="HTH_CLF-like"/>
</dbReference>